<accession>A0A2Z6NSC1</accession>
<sequence>MTKTDVQDIESHGNVGIRPYQMYGAMANSAGGFHKVGFVKKDLYNQVSRQRKLITSDASAAVKYLRDLGKKYQLMFVTHSVDKDNRLERLFWCDGESRMNFEVFGDVLAFDATYRKNKYNCPFVVFSGVNHHNQTIVFATGLVTRETEETYVWLLEQFVCAMKGKTPISVITDGDIAMKNAIRKVFPKAHHRLCAWHLLRNASTNVGTPDFMRYLKRCMLGDIEISKFEELWGEMVLESQEMSGSCIYKVSKYCGKGDACLVKMSKDVAELVYNDLDEYNRVVDILDAELKRLKAKQQTDNSNVGRLDSCSGTLGDVSVLDRPPVRTKGCVTPSPNNGDLGGYVDILNTQSAPERDTSCPAVDLSAV</sequence>
<dbReference type="Pfam" id="PF10551">
    <property type="entry name" value="MULE"/>
    <property type="match status" value="1"/>
</dbReference>
<reference evidence="3" key="1">
    <citation type="journal article" date="2017" name="Front. Plant Sci.">
        <title>Climate Clever Clovers: New Paradigm to Reduce the Environmental Footprint of Ruminants by Breeding Low Methanogenic Forages Utilizing Haplotype Variation.</title>
        <authorList>
            <person name="Kaur P."/>
            <person name="Appels R."/>
            <person name="Bayer P.E."/>
            <person name="Keeble-Gagnere G."/>
            <person name="Wang J."/>
            <person name="Hirakawa H."/>
            <person name="Shirasawa K."/>
            <person name="Vercoe P."/>
            <person name="Stefanova K."/>
            <person name="Durmic Z."/>
            <person name="Nichols P."/>
            <person name="Revell C."/>
            <person name="Isobe S.N."/>
            <person name="Edwards D."/>
            <person name="Erskine W."/>
        </authorList>
    </citation>
    <scope>NUCLEOTIDE SEQUENCE [LARGE SCALE GENOMIC DNA]</scope>
    <source>
        <strain evidence="3">cv. Daliak</strain>
    </source>
</reference>
<evidence type="ECO:0000313" key="3">
    <source>
        <dbReference type="Proteomes" id="UP000242715"/>
    </source>
</evidence>
<dbReference type="AlphaFoldDB" id="A0A2Z6NSC1"/>
<feature type="domain" description="MULE transposase" evidence="1">
    <location>
        <begin position="107"/>
        <end position="201"/>
    </location>
</feature>
<dbReference type="PANTHER" id="PTHR47718:SF15">
    <property type="entry name" value="PROTEIN FAR1-RELATED SEQUENCE 5-LIKE"/>
    <property type="match status" value="1"/>
</dbReference>
<keyword evidence="3" id="KW-1185">Reference proteome</keyword>
<dbReference type="EMBL" id="DF973510">
    <property type="protein sequence ID" value="GAU32887.1"/>
    <property type="molecule type" value="Genomic_DNA"/>
</dbReference>
<name>A0A2Z6NSC1_TRISU</name>
<evidence type="ECO:0000313" key="2">
    <source>
        <dbReference type="EMBL" id="GAU32887.1"/>
    </source>
</evidence>
<organism evidence="2 3">
    <name type="scientific">Trifolium subterraneum</name>
    <name type="common">Subterranean clover</name>
    <dbReference type="NCBI Taxonomy" id="3900"/>
    <lineage>
        <taxon>Eukaryota</taxon>
        <taxon>Viridiplantae</taxon>
        <taxon>Streptophyta</taxon>
        <taxon>Embryophyta</taxon>
        <taxon>Tracheophyta</taxon>
        <taxon>Spermatophyta</taxon>
        <taxon>Magnoliopsida</taxon>
        <taxon>eudicotyledons</taxon>
        <taxon>Gunneridae</taxon>
        <taxon>Pentapetalae</taxon>
        <taxon>rosids</taxon>
        <taxon>fabids</taxon>
        <taxon>Fabales</taxon>
        <taxon>Fabaceae</taxon>
        <taxon>Papilionoideae</taxon>
        <taxon>50 kb inversion clade</taxon>
        <taxon>NPAAA clade</taxon>
        <taxon>Hologalegina</taxon>
        <taxon>IRL clade</taxon>
        <taxon>Trifolieae</taxon>
        <taxon>Trifolium</taxon>
    </lineage>
</organism>
<protein>
    <recommendedName>
        <fullName evidence="1">MULE transposase domain-containing protein</fullName>
    </recommendedName>
</protein>
<evidence type="ECO:0000259" key="1">
    <source>
        <dbReference type="Pfam" id="PF10551"/>
    </source>
</evidence>
<dbReference type="OrthoDB" id="1432200at2759"/>
<dbReference type="InterPro" id="IPR018289">
    <property type="entry name" value="MULE_transposase_dom"/>
</dbReference>
<dbReference type="PANTHER" id="PTHR47718">
    <property type="entry name" value="OS01G0519700 PROTEIN"/>
    <property type="match status" value="1"/>
</dbReference>
<dbReference type="Proteomes" id="UP000242715">
    <property type="component" value="Unassembled WGS sequence"/>
</dbReference>
<proteinExistence type="predicted"/>
<gene>
    <name evidence="2" type="ORF">TSUD_393080</name>
</gene>